<proteinExistence type="predicted"/>
<dbReference type="KEGG" id="soa:G3M56_001030"/>
<evidence type="ECO:0000313" key="3">
    <source>
        <dbReference type="EMBL" id="QQL45203.1"/>
    </source>
</evidence>
<dbReference type="RefSeq" id="WP_164365427.1">
    <property type="nucleotide sequence ID" value="NZ_CP066776.1"/>
</dbReference>
<dbReference type="Proteomes" id="UP000475117">
    <property type="component" value="Chromosome"/>
</dbReference>
<keyword evidence="4" id="KW-1185">Reference proteome</keyword>
<evidence type="ECO:0000256" key="1">
    <source>
        <dbReference type="SAM" id="MobiDB-lite"/>
    </source>
</evidence>
<feature type="transmembrane region" description="Helical" evidence="2">
    <location>
        <begin position="138"/>
        <end position="160"/>
    </location>
</feature>
<evidence type="ECO:0000256" key="2">
    <source>
        <dbReference type="SAM" id="Phobius"/>
    </source>
</evidence>
<keyword evidence="2" id="KW-0472">Membrane</keyword>
<gene>
    <name evidence="3" type="ORF">G3M56_001030</name>
</gene>
<feature type="transmembrane region" description="Helical" evidence="2">
    <location>
        <begin position="166"/>
        <end position="190"/>
    </location>
</feature>
<feature type="region of interest" description="Disordered" evidence="1">
    <location>
        <begin position="30"/>
        <end position="126"/>
    </location>
</feature>
<keyword evidence="2" id="KW-0812">Transmembrane</keyword>
<dbReference type="AlphaFoldDB" id="A0A6B3LFC1"/>
<feature type="compositionally biased region" description="Basic and acidic residues" evidence="1">
    <location>
        <begin position="106"/>
        <end position="119"/>
    </location>
</feature>
<reference evidence="3 4" key="1">
    <citation type="submission" date="2020-12" db="EMBL/GenBank/DDBJ databases">
        <title>Sulforoseuscoccus oceanibium gen. nov., sp. nov., a representative of the phylum Verrucomicrobia with special cytoplasmic membrane, and proposal of Sulforoseuscoccusaceae fam. nov.</title>
        <authorList>
            <person name="Xi F."/>
        </authorList>
    </citation>
    <scope>NUCLEOTIDE SEQUENCE [LARGE SCALE GENOMIC DNA]</scope>
    <source>
        <strain evidence="3 4">T37</strain>
    </source>
</reference>
<keyword evidence="2" id="KW-1133">Transmembrane helix</keyword>
<dbReference type="EMBL" id="CP066776">
    <property type="protein sequence ID" value="QQL45203.1"/>
    <property type="molecule type" value="Genomic_DNA"/>
</dbReference>
<name>A0A6B3LFC1_9BACT</name>
<organism evidence="3 4">
    <name type="scientific">Sulfuriroseicoccus oceanibius</name>
    <dbReference type="NCBI Taxonomy" id="2707525"/>
    <lineage>
        <taxon>Bacteria</taxon>
        <taxon>Pseudomonadati</taxon>
        <taxon>Verrucomicrobiota</taxon>
        <taxon>Verrucomicrobiia</taxon>
        <taxon>Verrucomicrobiales</taxon>
        <taxon>Verrucomicrobiaceae</taxon>
        <taxon>Sulfuriroseicoccus</taxon>
    </lineage>
</organism>
<accession>A0A6B3LFC1</accession>
<protein>
    <submittedName>
        <fullName evidence="3">Uncharacterized protein</fullName>
    </submittedName>
</protein>
<sequence length="246" mass="26598">MPVTETPPSPATSFKPRYGRVLAVVRDGKITPLADQGATPSADAPAQSTRTPGPPVASPKATTPDDVTQESKPAPSTEAAPATRRKVTHRTVPLDEATASRPAFKRTADRAPSEREEAATKNAKGPQFLHPGKLRFGAALYVIGKVSIYSTILLTCYFAATGLKHPVLMVALPAIALVFVIWGWIAAASLRCRVCTMPFMRKQKCKMSPKAPKFPLASHQFTFAVHTLCHNNPRCPYCGTVNRLRK</sequence>
<evidence type="ECO:0000313" key="4">
    <source>
        <dbReference type="Proteomes" id="UP000475117"/>
    </source>
</evidence>